<dbReference type="Pfam" id="PF01227">
    <property type="entry name" value="GTP_cyclohydroI"/>
    <property type="match status" value="1"/>
</dbReference>
<feature type="compositionally biased region" description="Basic and acidic residues" evidence="10">
    <location>
        <begin position="409"/>
        <end position="418"/>
    </location>
</feature>
<dbReference type="SMART" id="SM00665">
    <property type="entry name" value="B561"/>
    <property type="match status" value="1"/>
</dbReference>
<evidence type="ECO:0000256" key="1">
    <source>
        <dbReference type="ARBA" id="ARBA00004141"/>
    </source>
</evidence>
<dbReference type="GO" id="GO:0016020">
    <property type="term" value="C:membrane"/>
    <property type="evidence" value="ECO:0007669"/>
    <property type="project" value="UniProtKB-SubCell"/>
</dbReference>
<dbReference type="InterPro" id="IPR043133">
    <property type="entry name" value="GTP-CH-I_C/QueF"/>
</dbReference>
<feature type="transmembrane region" description="Helical" evidence="11">
    <location>
        <begin position="354"/>
        <end position="380"/>
    </location>
</feature>
<feature type="signal peptide" evidence="12">
    <location>
        <begin position="1"/>
        <end position="39"/>
    </location>
</feature>
<evidence type="ECO:0000256" key="4">
    <source>
        <dbReference type="ARBA" id="ARBA00022723"/>
    </source>
</evidence>
<feature type="transmembrane region" description="Helical" evidence="11">
    <location>
        <begin position="252"/>
        <end position="273"/>
    </location>
</feature>
<evidence type="ECO:0000259" key="13">
    <source>
        <dbReference type="SMART" id="SM00665"/>
    </source>
</evidence>
<dbReference type="OrthoDB" id="2419613at2759"/>
<feature type="transmembrane region" description="Helical" evidence="11">
    <location>
        <begin position="222"/>
        <end position="240"/>
    </location>
</feature>
<feature type="transmembrane region" description="Helical" evidence="11">
    <location>
        <begin position="322"/>
        <end position="342"/>
    </location>
</feature>
<keyword evidence="2" id="KW-0813">Transport</keyword>
<feature type="transmembrane region" description="Helical" evidence="11">
    <location>
        <begin position="293"/>
        <end position="310"/>
    </location>
</feature>
<dbReference type="FunFam" id="1.20.120.1770:FF:000007">
    <property type="entry name" value="Cytochrome b561 and DOMON domain-containing protein"/>
    <property type="match status" value="1"/>
</dbReference>
<evidence type="ECO:0000256" key="7">
    <source>
        <dbReference type="ARBA" id="ARBA00022989"/>
    </source>
</evidence>
<evidence type="ECO:0000256" key="6">
    <source>
        <dbReference type="ARBA" id="ARBA00022982"/>
    </source>
</evidence>
<evidence type="ECO:0000256" key="10">
    <source>
        <dbReference type="SAM" id="MobiDB-lite"/>
    </source>
</evidence>
<dbReference type="Gene3D" id="3.30.1130.10">
    <property type="match status" value="1"/>
</dbReference>
<keyword evidence="4" id="KW-0479">Metal-binding</keyword>
<dbReference type="SUPFAM" id="SSF55620">
    <property type="entry name" value="Tetrahydrobiopterin biosynthesis enzymes-like"/>
    <property type="match status" value="1"/>
</dbReference>
<accession>A0A9E7L0P1</accession>
<name>A0A9E7L0P1_9LILI</name>
<keyword evidence="8 11" id="KW-0472">Membrane</keyword>
<dbReference type="AlphaFoldDB" id="A0A9E7L0P1"/>
<dbReference type="PANTHER" id="PTHR23130:SF195">
    <property type="entry name" value="CYTOCHROME B561 AND DOMON DOMAIN-CONTAINING PROTEIN"/>
    <property type="match status" value="1"/>
</dbReference>
<feature type="domain" description="Cytochrome b561" evidence="13">
    <location>
        <begin position="220"/>
        <end position="345"/>
    </location>
</feature>
<dbReference type="PANTHER" id="PTHR23130">
    <property type="entry name" value="CYTOCHROME B561 AND DOMON DOMAIN-CONTAINING PROTEIN"/>
    <property type="match status" value="1"/>
</dbReference>
<evidence type="ECO:0000313" key="14">
    <source>
        <dbReference type="EMBL" id="URE36261.1"/>
    </source>
</evidence>
<comment type="subcellular location">
    <subcellularLocation>
        <location evidence="1">Membrane</location>
        <topology evidence="1">Multi-pass membrane protein</topology>
    </subcellularLocation>
</comment>
<evidence type="ECO:0000256" key="11">
    <source>
        <dbReference type="SAM" id="Phobius"/>
    </source>
</evidence>
<evidence type="ECO:0000256" key="5">
    <source>
        <dbReference type="ARBA" id="ARBA00022729"/>
    </source>
</evidence>
<evidence type="ECO:0000313" key="15">
    <source>
        <dbReference type="Proteomes" id="UP001055439"/>
    </source>
</evidence>
<dbReference type="EMBL" id="CP097510">
    <property type="protein sequence ID" value="URE36261.1"/>
    <property type="molecule type" value="Genomic_DNA"/>
</dbReference>
<dbReference type="Pfam" id="PF04526">
    <property type="entry name" value="DUF568"/>
    <property type="match status" value="1"/>
</dbReference>
<dbReference type="GO" id="GO:0046872">
    <property type="term" value="F:metal ion binding"/>
    <property type="evidence" value="ECO:0007669"/>
    <property type="project" value="UniProtKB-KW"/>
</dbReference>
<organism evidence="14 15">
    <name type="scientific">Musa troglodytarum</name>
    <name type="common">fe'i banana</name>
    <dbReference type="NCBI Taxonomy" id="320322"/>
    <lineage>
        <taxon>Eukaryota</taxon>
        <taxon>Viridiplantae</taxon>
        <taxon>Streptophyta</taxon>
        <taxon>Embryophyta</taxon>
        <taxon>Tracheophyta</taxon>
        <taxon>Spermatophyta</taxon>
        <taxon>Magnoliopsida</taxon>
        <taxon>Liliopsida</taxon>
        <taxon>Zingiberales</taxon>
        <taxon>Musaceae</taxon>
        <taxon>Musa</taxon>
    </lineage>
</organism>
<dbReference type="Pfam" id="PF03188">
    <property type="entry name" value="Cytochrom_B561"/>
    <property type="match status" value="1"/>
</dbReference>
<dbReference type="CDD" id="cd08760">
    <property type="entry name" value="Cyt_b561_FRRS1_like"/>
    <property type="match status" value="1"/>
</dbReference>
<dbReference type="Proteomes" id="UP001055439">
    <property type="component" value="Chromosome 8"/>
</dbReference>
<evidence type="ECO:0000256" key="9">
    <source>
        <dbReference type="ARBA" id="ARBA00053871"/>
    </source>
</evidence>
<protein>
    <recommendedName>
        <fullName evidence="13">Cytochrome b561 domain-containing protein</fullName>
    </recommendedName>
</protein>
<dbReference type="InterPro" id="IPR045265">
    <property type="entry name" value="AIR12_DOMON"/>
</dbReference>
<comment type="function">
    <text evidence="9">May act as a catecholamine-responsive trans-membrane electron transporter.</text>
</comment>
<reference evidence="14" key="1">
    <citation type="submission" date="2022-05" db="EMBL/GenBank/DDBJ databases">
        <title>The Musa troglodytarum L. genome provides insights into the mechanism of non-climacteric behaviour and enrichment of carotenoids.</title>
        <authorList>
            <person name="Wang J."/>
        </authorList>
    </citation>
    <scope>NUCLEOTIDE SEQUENCE</scope>
    <source>
        <tissue evidence="14">Leaf</tissue>
    </source>
</reference>
<keyword evidence="15" id="KW-1185">Reference proteome</keyword>
<dbReference type="InterPro" id="IPR020602">
    <property type="entry name" value="GTP_CycHdrlase_I_dom"/>
</dbReference>
<sequence length="700" mass="76661">MMMRRRRRVSRALLGAMAALGFRLSLLLLLLSAVGYAGAAGACSSVSFSSNRVYAACSDLPRLSSSLHWSYDAASATLSLAFVAPPAKPEGWVAWAINPTGDRMIGSQALIAFHQPDGSMGVQTYNITGYGPIAKGPIDFETWDLAAESSGGVTRIYGKMRLAAGTTVVKQVWQVGSAVANGVPQKHDLQPDNLQSKGTVDLVNGGVSLSGGSTTRKRNVHGVLNAVSWGILLPIGAIFARYLKTFKSADPAWFYLHVTCQIIGYGVGVGGWATGLNLGSKSKGIQHTTHRNIGIALFSLATLQVFALFLRPSKDNKYRIYWNIYHHLVGYTVIVLGVVNVFEGLKILSIDHKWTVGYIIAIGTLGGIALFLEVVTWLVVLKRKSENPRKPFDGSNSNGVQHPLRQGHGRREGGVDRRTSSSKAFRWFSSSPSCVLHYLEVGLTRRLGGVGSVDASCLEDGLDEAAAAAEMGCESGMEDAARVWLQSLGEDPERLAKAFREGATGYKQKVNNIVQGALFPEAGLEPGKCHVGYVPSGMRVVGLSKLSRVADVYARRLQDPQRLANERRCKPLSRFFLVSIKVSGDIFVRWALRKEPPKWKSRRKDLNMWRINLASNRWEESSWGMCSAEFFNQQLQFTISWTTYLKSKVTAFSADKALLMSHTHTHTFSKSPPVPKKNLVECRPMPTHSRLASPEAIDFF</sequence>
<keyword evidence="6" id="KW-0249">Electron transport</keyword>
<evidence type="ECO:0000256" key="2">
    <source>
        <dbReference type="ARBA" id="ARBA00022448"/>
    </source>
</evidence>
<keyword evidence="3 11" id="KW-0812">Transmembrane</keyword>
<gene>
    <name evidence="14" type="ORF">MUK42_26247</name>
</gene>
<feature type="region of interest" description="Disordered" evidence="10">
    <location>
        <begin position="390"/>
        <end position="418"/>
    </location>
</feature>
<keyword evidence="5 12" id="KW-0732">Signal</keyword>
<evidence type="ECO:0000256" key="8">
    <source>
        <dbReference type="ARBA" id="ARBA00023136"/>
    </source>
</evidence>
<keyword evidence="7 11" id="KW-1133">Transmembrane helix</keyword>
<dbReference type="Gene3D" id="1.20.120.1770">
    <property type="match status" value="1"/>
</dbReference>
<proteinExistence type="predicted"/>
<dbReference type="InterPro" id="IPR006593">
    <property type="entry name" value="Cyt_b561/ferric_Rdtase_TM"/>
</dbReference>
<dbReference type="CDD" id="cd09629">
    <property type="entry name" value="DOMON_CIL1_like"/>
    <property type="match status" value="1"/>
</dbReference>
<feature type="chain" id="PRO_5039241137" description="Cytochrome b561 domain-containing protein" evidence="12">
    <location>
        <begin position="40"/>
        <end position="700"/>
    </location>
</feature>
<evidence type="ECO:0000256" key="3">
    <source>
        <dbReference type="ARBA" id="ARBA00022692"/>
    </source>
</evidence>
<evidence type="ECO:0000256" key="12">
    <source>
        <dbReference type="SAM" id="SignalP"/>
    </source>
</evidence>